<feature type="domain" description="Integrase catalytic" evidence="2">
    <location>
        <begin position="267"/>
        <end position="392"/>
    </location>
</feature>
<sequence length="883" mass="99817">MTLFTRMITIPEELYLSLLGSQKYKADVSLKVDPLSATAQQYNILKFNRNRRLDIETVENKPVNVQITEAPKKDPIKNADASKKKDVPVTRNLSLKKNQNTVVNEISDAEYLTSYEDSVVDSASDDDFTWNGSNKNDNSDPTPRSIGDDSLFPDNATYDERSELMKAMFVKIMKAKEKFGVSEDLGILNGRGGVFVNSNVQNCLEHVYGLNAMVNKNELLLKIYTDAKDPSSFASKAKLLAAAKSKDVSVTAVDVDNFLMGQRAYTLHKQPRFKFKRLKTITSGLHVDWQADLAMMDKLAEKNDNFKYILICCDVFSRKMMAVPVLTKKPSDMIKAFDILFEKVGYKPWRIITDGGLEFNAKAMKEYFAKNDIIKHQTFSHPLIHAGIAERAKMHPFLKPLYTDEIDVACNNLKKQGFYIGCYAADEIPQGYNNAPYGFIANTDASHLPGSHWIAVWVHNKNEVWYFDSLGQQNGRGAYFRGMQYQRGSGIGAIFKSVMKYLIPDNSWLDLGRTYIQTEFVVQKKGASGEWIAIPADDVDIAPIQMIGLTLYRQLRLTFNGVDVYDSGTLYPYRAYLETELSCSDTIKNTELEAGGYFVQNEFGDSSDAGFENRNAMIRNGKCVVMSRLNFDFANQPLLLLNDVDVVFTLYRTPDDFVLEKTNANPSDYRLKIENIKMHVCAVDLQPSLNVKFFQKLETMPATYALRKTEMRAFMINAGRTEFAQNLFTSLVPRRLIFGIVKQGSFMGGPSSNPFKFEAHGLREFEISAGGKRFPYEKYKMDFDKGNAVLPYLDMFHALGQHYNASNCGITYSKFKAGWTNFVIDLTASQEETSGFELVQNGSTDIRLEFSTPVPVGGLELVVMAEFDQILSIDNQRRVKFEN</sequence>
<reference evidence="4" key="2">
    <citation type="submission" date="2020-10" db="UniProtKB">
        <authorList>
            <consortium name="WormBaseParasite"/>
        </authorList>
    </citation>
    <scope>IDENTIFICATION</scope>
</reference>
<feature type="compositionally biased region" description="Polar residues" evidence="1">
    <location>
        <begin position="130"/>
        <end position="142"/>
    </location>
</feature>
<dbReference type="GO" id="GO:0015074">
    <property type="term" value="P:DNA integration"/>
    <property type="evidence" value="ECO:0007669"/>
    <property type="project" value="InterPro"/>
</dbReference>
<name>A0A7E4VS53_PANRE</name>
<dbReference type="Gene3D" id="3.30.420.10">
    <property type="entry name" value="Ribonuclease H-like superfamily/Ribonuclease H"/>
    <property type="match status" value="1"/>
</dbReference>
<protein>
    <submittedName>
        <fullName evidence="4">Integrase catalytic domain-containing protein</fullName>
    </submittedName>
</protein>
<dbReference type="PANTHER" id="PTHR46585">
    <property type="entry name" value="INTEGRASE CORE DOMAIN CONTAINING PROTEIN"/>
    <property type="match status" value="1"/>
</dbReference>
<dbReference type="SUPFAM" id="SSF53098">
    <property type="entry name" value="Ribonuclease H-like"/>
    <property type="match status" value="1"/>
</dbReference>
<evidence type="ECO:0000313" key="3">
    <source>
        <dbReference type="Proteomes" id="UP000492821"/>
    </source>
</evidence>
<reference evidence="3" key="1">
    <citation type="journal article" date="2013" name="Genetics">
        <title>The draft genome and transcriptome of Panagrellus redivivus are shaped by the harsh demands of a free-living lifestyle.</title>
        <authorList>
            <person name="Srinivasan J."/>
            <person name="Dillman A.R."/>
            <person name="Macchietto M.G."/>
            <person name="Heikkinen L."/>
            <person name="Lakso M."/>
            <person name="Fracchia K.M."/>
            <person name="Antoshechkin I."/>
            <person name="Mortazavi A."/>
            <person name="Wong G."/>
            <person name="Sternberg P.W."/>
        </authorList>
    </citation>
    <scope>NUCLEOTIDE SEQUENCE [LARGE SCALE GENOMIC DNA]</scope>
    <source>
        <strain evidence="3">MT8872</strain>
    </source>
</reference>
<proteinExistence type="predicted"/>
<feature type="region of interest" description="Disordered" evidence="1">
    <location>
        <begin position="71"/>
        <end position="91"/>
    </location>
</feature>
<accession>A0A7E4VS53</accession>
<dbReference type="InterPro" id="IPR036397">
    <property type="entry name" value="RNaseH_sf"/>
</dbReference>
<evidence type="ECO:0000256" key="1">
    <source>
        <dbReference type="SAM" id="MobiDB-lite"/>
    </source>
</evidence>
<organism evidence="3 4">
    <name type="scientific">Panagrellus redivivus</name>
    <name type="common">Microworm</name>
    <dbReference type="NCBI Taxonomy" id="6233"/>
    <lineage>
        <taxon>Eukaryota</taxon>
        <taxon>Metazoa</taxon>
        <taxon>Ecdysozoa</taxon>
        <taxon>Nematoda</taxon>
        <taxon>Chromadorea</taxon>
        <taxon>Rhabditida</taxon>
        <taxon>Tylenchina</taxon>
        <taxon>Panagrolaimomorpha</taxon>
        <taxon>Panagrolaimoidea</taxon>
        <taxon>Panagrolaimidae</taxon>
        <taxon>Panagrellus</taxon>
    </lineage>
</organism>
<dbReference type="GO" id="GO:0003676">
    <property type="term" value="F:nucleic acid binding"/>
    <property type="evidence" value="ECO:0007669"/>
    <property type="project" value="InterPro"/>
</dbReference>
<dbReference type="PROSITE" id="PS50994">
    <property type="entry name" value="INTEGRASE"/>
    <property type="match status" value="1"/>
</dbReference>
<feature type="region of interest" description="Disordered" evidence="1">
    <location>
        <begin position="126"/>
        <end position="153"/>
    </location>
</feature>
<feature type="compositionally biased region" description="Basic and acidic residues" evidence="1">
    <location>
        <begin position="71"/>
        <end position="88"/>
    </location>
</feature>
<dbReference type="PANTHER" id="PTHR46585:SF1">
    <property type="entry name" value="CHROMO DOMAIN-CONTAINING PROTEIN"/>
    <property type="match status" value="1"/>
</dbReference>
<dbReference type="Gene3D" id="3.40.395.10">
    <property type="entry name" value="Adenoviral Proteinase, Chain A"/>
    <property type="match status" value="1"/>
</dbReference>
<keyword evidence="3" id="KW-1185">Reference proteome</keyword>
<dbReference type="InterPro" id="IPR012337">
    <property type="entry name" value="RNaseH-like_sf"/>
</dbReference>
<evidence type="ECO:0000313" key="4">
    <source>
        <dbReference type="WBParaSite" id="Pan_g23945.t1"/>
    </source>
</evidence>
<dbReference type="WBParaSite" id="Pan_g23945.t1">
    <property type="protein sequence ID" value="Pan_g23945.t1"/>
    <property type="gene ID" value="Pan_g23945"/>
</dbReference>
<dbReference type="InterPro" id="IPR001584">
    <property type="entry name" value="Integrase_cat-core"/>
</dbReference>
<evidence type="ECO:0000259" key="2">
    <source>
        <dbReference type="PROSITE" id="PS50994"/>
    </source>
</evidence>
<dbReference type="Proteomes" id="UP000492821">
    <property type="component" value="Unassembled WGS sequence"/>
</dbReference>
<dbReference type="AlphaFoldDB" id="A0A7E4VS53"/>